<evidence type="ECO:0000313" key="3">
    <source>
        <dbReference type="Proteomes" id="UP000828390"/>
    </source>
</evidence>
<gene>
    <name evidence="2" type="ORF">DPMN_034505</name>
</gene>
<feature type="region of interest" description="Disordered" evidence="1">
    <location>
        <begin position="71"/>
        <end position="90"/>
    </location>
</feature>
<feature type="region of interest" description="Disordered" evidence="1">
    <location>
        <begin position="1"/>
        <end position="21"/>
    </location>
</feature>
<keyword evidence="3" id="KW-1185">Reference proteome</keyword>
<reference evidence="2" key="2">
    <citation type="submission" date="2020-11" db="EMBL/GenBank/DDBJ databases">
        <authorList>
            <person name="McCartney M.A."/>
            <person name="Auch B."/>
            <person name="Kono T."/>
            <person name="Mallez S."/>
            <person name="Becker A."/>
            <person name="Gohl D.M."/>
            <person name="Silverstein K.A.T."/>
            <person name="Koren S."/>
            <person name="Bechman K.B."/>
            <person name="Herman A."/>
            <person name="Abrahante J.E."/>
            <person name="Garbe J."/>
        </authorList>
    </citation>
    <scope>NUCLEOTIDE SEQUENCE</scope>
    <source>
        <strain evidence="2">Duluth1</strain>
        <tissue evidence="2">Whole animal</tissue>
    </source>
</reference>
<comment type="caution">
    <text evidence="2">The sequence shown here is derived from an EMBL/GenBank/DDBJ whole genome shotgun (WGS) entry which is preliminary data.</text>
</comment>
<evidence type="ECO:0000256" key="1">
    <source>
        <dbReference type="SAM" id="MobiDB-lite"/>
    </source>
</evidence>
<proteinExistence type="predicted"/>
<dbReference type="Proteomes" id="UP000828390">
    <property type="component" value="Unassembled WGS sequence"/>
</dbReference>
<reference evidence="2" key="1">
    <citation type="journal article" date="2019" name="bioRxiv">
        <title>The Genome of the Zebra Mussel, Dreissena polymorpha: A Resource for Invasive Species Research.</title>
        <authorList>
            <person name="McCartney M.A."/>
            <person name="Auch B."/>
            <person name="Kono T."/>
            <person name="Mallez S."/>
            <person name="Zhang Y."/>
            <person name="Obille A."/>
            <person name="Becker A."/>
            <person name="Abrahante J.E."/>
            <person name="Garbe J."/>
            <person name="Badalamenti J.P."/>
            <person name="Herman A."/>
            <person name="Mangelson H."/>
            <person name="Liachko I."/>
            <person name="Sullivan S."/>
            <person name="Sone E.D."/>
            <person name="Koren S."/>
            <person name="Silverstein K.A.T."/>
            <person name="Beckman K.B."/>
            <person name="Gohl D.M."/>
        </authorList>
    </citation>
    <scope>NUCLEOTIDE SEQUENCE</scope>
    <source>
        <strain evidence="2">Duluth1</strain>
        <tissue evidence="2">Whole animal</tissue>
    </source>
</reference>
<dbReference type="EMBL" id="JAIWYP010000002">
    <property type="protein sequence ID" value="KAH3871308.1"/>
    <property type="molecule type" value="Genomic_DNA"/>
</dbReference>
<sequence>MQPKPEIPQRDIEYNEISPNTTPSALRRQLIEETQSASSGLVLSTTLLALTGTKTTIKHAGFLATELPNELPSTKTLPSQLNIDEEDVHY</sequence>
<feature type="compositionally biased region" description="Polar residues" evidence="1">
    <location>
        <begin position="71"/>
        <end position="82"/>
    </location>
</feature>
<accession>A0A9D4M7N4</accession>
<evidence type="ECO:0000313" key="2">
    <source>
        <dbReference type="EMBL" id="KAH3871308.1"/>
    </source>
</evidence>
<protein>
    <submittedName>
        <fullName evidence="2">Uncharacterized protein</fullName>
    </submittedName>
</protein>
<name>A0A9D4M7N4_DREPO</name>
<dbReference type="AlphaFoldDB" id="A0A9D4M7N4"/>
<organism evidence="2 3">
    <name type="scientific">Dreissena polymorpha</name>
    <name type="common">Zebra mussel</name>
    <name type="synonym">Mytilus polymorpha</name>
    <dbReference type="NCBI Taxonomy" id="45954"/>
    <lineage>
        <taxon>Eukaryota</taxon>
        <taxon>Metazoa</taxon>
        <taxon>Spiralia</taxon>
        <taxon>Lophotrochozoa</taxon>
        <taxon>Mollusca</taxon>
        <taxon>Bivalvia</taxon>
        <taxon>Autobranchia</taxon>
        <taxon>Heteroconchia</taxon>
        <taxon>Euheterodonta</taxon>
        <taxon>Imparidentia</taxon>
        <taxon>Neoheterodontei</taxon>
        <taxon>Myida</taxon>
        <taxon>Dreissenoidea</taxon>
        <taxon>Dreissenidae</taxon>
        <taxon>Dreissena</taxon>
    </lineage>
</organism>